<dbReference type="GO" id="GO:0005634">
    <property type="term" value="C:nucleus"/>
    <property type="evidence" value="ECO:0007669"/>
    <property type="project" value="TreeGrafter"/>
</dbReference>
<proteinExistence type="predicted"/>
<dbReference type="GO" id="GO:0019888">
    <property type="term" value="F:protein phosphatase regulator activity"/>
    <property type="evidence" value="ECO:0007669"/>
    <property type="project" value="TreeGrafter"/>
</dbReference>
<evidence type="ECO:0008006" key="3">
    <source>
        <dbReference type="Google" id="ProtNLM"/>
    </source>
</evidence>
<dbReference type="EMBL" id="KE123508">
    <property type="protein sequence ID" value="EUT81231.1"/>
    <property type="molecule type" value="Genomic_DNA"/>
</dbReference>
<reference evidence="2" key="1">
    <citation type="submission" date="2013-02" db="EMBL/GenBank/DDBJ databases">
        <title>The Genome Sequence of Plasmodium falciparum Santa Lucia.</title>
        <authorList>
            <consortium name="The Broad Institute Genome Sequencing Platform"/>
            <consortium name="The Broad Institute Genome Sequencing Center for Infectious Disease"/>
            <person name="Neafsey D."/>
            <person name="Cheeseman I."/>
            <person name="Volkman S."/>
            <person name="Adams J."/>
            <person name="Walker B."/>
            <person name="Young S.K."/>
            <person name="Zeng Q."/>
            <person name="Gargeya S."/>
            <person name="Fitzgerald M."/>
            <person name="Haas B."/>
            <person name="Abouelleil A."/>
            <person name="Alvarado L."/>
            <person name="Arachchi H.M."/>
            <person name="Berlin A.M."/>
            <person name="Chapman S.B."/>
            <person name="Dewar J."/>
            <person name="Goldberg J."/>
            <person name="Griggs A."/>
            <person name="Gujja S."/>
            <person name="Hansen M."/>
            <person name="Howarth C."/>
            <person name="Imamovic A."/>
            <person name="Larimer J."/>
            <person name="McCowan C."/>
            <person name="Murphy C."/>
            <person name="Neiman D."/>
            <person name="Pearson M."/>
            <person name="Priest M."/>
            <person name="Roberts A."/>
            <person name="Saif S."/>
            <person name="Shea T."/>
            <person name="Sisk P."/>
            <person name="Sykes S."/>
            <person name="Wortman J."/>
            <person name="Nusbaum C."/>
            <person name="Birren B."/>
        </authorList>
    </citation>
    <scope>NUCLEOTIDE SEQUENCE [LARGE SCALE GENOMIC DNA]</scope>
    <source>
        <strain evidence="2">Santa Lucia</strain>
    </source>
</reference>
<dbReference type="PANTHER" id="PTHR10648:SF4">
    <property type="entry name" value="PROTEIN PHOSPHATASE 2 (FORMERLY 2A), REGULATORY SUBUNIT A, BETA ISOFORM-RELATED"/>
    <property type="match status" value="1"/>
</dbReference>
<sequence>MSLVSAQEIIDGMQSPDCKIRLRYIKELRVLCEIIGNERTKNELIEFLYNLIEDDSEVLIEISKNFKFLISFIGNVNNCNYICYLLLNFLIAYEKDIHLNAYEAFKIYINKCDPLTLTEIIYPKILELAKNDGDNYRIGICKIIPMIIEKSIKEGQSTFVKTFIYLFLEACQDESILVKKSSCDKFGEFIFILKEYKERIDDFMNVLKMTEGKMDPHFCIQEKGNKDIDIEIYKNVDIHDEENKSEDDKNYNRQINIIVNHKTNDKEQKQLEIESNNIINIIQNKNYDKIYNLSKDEKYTLIKEKEFINKIWEKSQEIYYKFFSSINGLDEVQISAVSILHEILNNDINFVKNIKDLLTNICNDDSWRVRAELAKNIYNIWKIIKNEDFSLIILLLLKDLDNHVRSIILNNLHKILFLCSNMKMNIMEEIFDDLKRDIDNNNNNNNNNNHNNNNYNNNNVHLRISLCELLCSLPDILDKNLFIEYILPLFLLFIRIEETNLKSDLFICLHKISRLISFFDMKQIIIPLCNEIIKNKNWRLRYSMYYCLKFFDHYFFFQNKENIESKFLDFWNYIYIGSKDLVYSIRMQVVETLEFLLRNKNFSFFKTGITYLLNNLKQSNNYIFRITCLQYISKLIIYFPLEYIQHNILYILDDLCKDKISNIRFNIIKTIYYIQTYVQHVLLVINNNSYDEIINKITNMIHDKNQKYMENNENKENIINKENKHNHTYSHLSKDQNENIYYKDNYNNDNTQNNYVPYFHSLENKYNLINNQNHDNNQFIINSCATSSLSFYDNMKNTDTNKKSCEIILYFLADKLNYLSQDTDQDVLLASTSLKNEDFSICVNVLNIFNTLFYLYLTILNIVKST</sequence>
<name>W7FKW1_PLAFA</name>
<dbReference type="AlphaFoldDB" id="W7FKW1"/>
<keyword evidence="1" id="KW-0677">Repeat</keyword>
<evidence type="ECO:0000256" key="1">
    <source>
        <dbReference type="ARBA" id="ARBA00022737"/>
    </source>
</evidence>
<dbReference type="SUPFAM" id="SSF48371">
    <property type="entry name" value="ARM repeat"/>
    <property type="match status" value="1"/>
</dbReference>
<dbReference type="GO" id="GO:0005829">
    <property type="term" value="C:cytosol"/>
    <property type="evidence" value="ECO:0007669"/>
    <property type="project" value="TreeGrafter"/>
</dbReference>
<dbReference type="FunFam" id="1.25.10.10:FF:000523">
    <property type="entry name" value="Protein phosphatase PP2A regulatory subunit A"/>
    <property type="match status" value="1"/>
</dbReference>
<accession>W7FKW1</accession>
<dbReference type="FunFam" id="1.25.10.10:FF:000472">
    <property type="entry name" value="Protein phosphatase PP2A regulatory subunit A"/>
    <property type="match status" value="1"/>
</dbReference>
<dbReference type="Gene3D" id="1.25.10.10">
    <property type="entry name" value="Leucine-rich Repeat Variant"/>
    <property type="match status" value="2"/>
</dbReference>
<evidence type="ECO:0000313" key="2">
    <source>
        <dbReference type="EMBL" id="EUT81231.1"/>
    </source>
</evidence>
<gene>
    <name evidence="2" type="ORF">PFAG_04448</name>
</gene>
<dbReference type="InterPro" id="IPR051023">
    <property type="entry name" value="PP2A_Regulatory_Subunit_A"/>
</dbReference>
<organism evidence="2">
    <name type="scientific">Plasmodium falciparum Santa Lucia</name>
    <dbReference type="NCBI Taxonomy" id="478859"/>
    <lineage>
        <taxon>Eukaryota</taxon>
        <taxon>Sar</taxon>
        <taxon>Alveolata</taxon>
        <taxon>Apicomplexa</taxon>
        <taxon>Aconoidasida</taxon>
        <taxon>Haemosporida</taxon>
        <taxon>Plasmodiidae</taxon>
        <taxon>Plasmodium</taxon>
        <taxon>Plasmodium (Laverania)</taxon>
    </lineage>
</organism>
<protein>
    <recommendedName>
        <fullName evidence="3">Protein phosphatase PP2A regulatory subunit A</fullName>
    </recommendedName>
</protein>
<dbReference type="PANTHER" id="PTHR10648">
    <property type="entry name" value="SERINE/THREONINE-PROTEIN PHOSPHATASE PP2A 65 KDA REGULATORY SUBUNIT"/>
    <property type="match status" value="1"/>
</dbReference>
<dbReference type="InterPro" id="IPR011989">
    <property type="entry name" value="ARM-like"/>
</dbReference>
<dbReference type="Proteomes" id="UP000030666">
    <property type="component" value="Unassembled WGS sequence"/>
</dbReference>
<dbReference type="OrthoDB" id="340346at2759"/>
<dbReference type="GO" id="GO:0000159">
    <property type="term" value="C:protein phosphatase type 2A complex"/>
    <property type="evidence" value="ECO:0007669"/>
    <property type="project" value="TreeGrafter"/>
</dbReference>
<dbReference type="InterPro" id="IPR016024">
    <property type="entry name" value="ARM-type_fold"/>
</dbReference>